<evidence type="ECO:0000313" key="2">
    <source>
        <dbReference type="EMBL" id="ABC28029.1"/>
    </source>
</evidence>
<protein>
    <submittedName>
        <fullName evidence="2">Uncharacterized protein</fullName>
    </submittedName>
</protein>
<dbReference type="Gene3D" id="3.30.1460.10">
    <property type="match status" value="1"/>
</dbReference>
<proteinExistence type="predicted"/>
<name>Q2SMU5_HAHCH</name>
<gene>
    <name evidence="2" type="ordered locus">HCH_01152</name>
</gene>
<dbReference type="AlphaFoldDB" id="Q2SMU5"/>
<dbReference type="InterPro" id="IPR010261">
    <property type="entry name" value="Tir_chaperone"/>
</dbReference>
<dbReference type="HOGENOM" id="CLU_1649746_0_0_6"/>
<keyword evidence="3" id="KW-1185">Reference proteome</keyword>
<dbReference type="OrthoDB" id="6194747at2"/>
<dbReference type="GO" id="GO:0030254">
    <property type="term" value="P:protein secretion by the type III secretion system"/>
    <property type="evidence" value="ECO:0007669"/>
    <property type="project" value="InterPro"/>
</dbReference>
<accession>Q2SMU5</accession>
<evidence type="ECO:0000256" key="1">
    <source>
        <dbReference type="SAM" id="MobiDB-lite"/>
    </source>
</evidence>
<dbReference type="KEGG" id="hch:HCH_01152"/>
<feature type="region of interest" description="Disordered" evidence="1">
    <location>
        <begin position="139"/>
        <end position="160"/>
    </location>
</feature>
<evidence type="ECO:0000313" key="3">
    <source>
        <dbReference type="Proteomes" id="UP000000238"/>
    </source>
</evidence>
<dbReference type="STRING" id="349521.HCH_01152"/>
<dbReference type="CDD" id="cd17037">
    <property type="entry name" value="T3SC_IA_ShcV-like"/>
    <property type="match status" value="1"/>
</dbReference>
<dbReference type="Proteomes" id="UP000000238">
    <property type="component" value="Chromosome"/>
</dbReference>
<dbReference type="EMBL" id="CP000155">
    <property type="protein sequence ID" value="ABC28029.1"/>
    <property type="molecule type" value="Genomic_DNA"/>
</dbReference>
<reference evidence="2 3" key="1">
    <citation type="journal article" date="2005" name="Nucleic Acids Res.">
        <title>Genomic blueprint of Hahella chejuensis, a marine microbe producing an algicidal agent.</title>
        <authorList>
            <person name="Jeong H."/>
            <person name="Yim J.H."/>
            <person name="Lee C."/>
            <person name="Choi S.-H."/>
            <person name="Park Y.K."/>
            <person name="Yoon S.H."/>
            <person name="Hur C.-G."/>
            <person name="Kang H.-Y."/>
            <person name="Kim D."/>
            <person name="Lee H.H."/>
            <person name="Park K.H."/>
            <person name="Park S.-H."/>
            <person name="Park H.-S."/>
            <person name="Lee H.K."/>
            <person name="Oh T.K."/>
            <person name="Kim J.F."/>
        </authorList>
    </citation>
    <scope>NUCLEOTIDE SEQUENCE [LARGE SCALE GENOMIC DNA]</scope>
    <source>
        <strain evidence="2 3">KCTC 2396</strain>
    </source>
</reference>
<dbReference type="SUPFAM" id="SSF69635">
    <property type="entry name" value="Type III secretory system chaperone-like"/>
    <property type="match status" value="1"/>
</dbReference>
<dbReference type="Pfam" id="PF05932">
    <property type="entry name" value="CesT"/>
    <property type="match status" value="1"/>
</dbReference>
<dbReference type="RefSeq" id="WP_011395104.1">
    <property type="nucleotide sequence ID" value="NC_007645.1"/>
</dbReference>
<sequence length="160" mass="17775">MNPKQRINTLLKEFSQINDLPEFQLNEENVCGFQYVGDTVITLFLPDDQNQLVFLSDLVSLDELSSNALVKVLEYSFPGLRTKGAAISVNPKEHSLVLSFVQEIEGLTAILFSNILKNFIETAVHFRAVIADYQHEAPTGQAPAPAPKAPSPNHMHMIRG</sequence>
<organism evidence="2 3">
    <name type="scientific">Hahella chejuensis (strain KCTC 2396)</name>
    <dbReference type="NCBI Taxonomy" id="349521"/>
    <lineage>
        <taxon>Bacteria</taxon>
        <taxon>Pseudomonadati</taxon>
        <taxon>Pseudomonadota</taxon>
        <taxon>Gammaproteobacteria</taxon>
        <taxon>Oceanospirillales</taxon>
        <taxon>Hahellaceae</taxon>
        <taxon>Hahella</taxon>
    </lineage>
</organism>